<feature type="region of interest" description="Disordered" evidence="1">
    <location>
        <begin position="30"/>
        <end position="73"/>
    </location>
</feature>
<evidence type="ECO:0000256" key="1">
    <source>
        <dbReference type="SAM" id="MobiDB-lite"/>
    </source>
</evidence>
<feature type="region of interest" description="Disordered" evidence="1">
    <location>
        <begin position="372"/>
        <end position="457"/>
    </location>
</feature>
<dbReference type="Gene3D" id="3.30.420.10">
    <property type="entry name" value="Ribonuclease H-like superfamily/Ribonuclease H"/>
    <property type="match status" value="1"/>
</dbReference>
<dbReference type="InterPro" id="IPR001584">
    <property type="entry name" value="Integrase_cat-core"/>
</dbReference>
<sequence>MAASKPKPVFVGGHVTEEYARQTVTYTEVINGETITRTTSPSNSTSGSPPTSPAPNKPIFVPASDPTNTQPTWEGIKARTPRVAMPPINYTDLNTSYNTREMELSEETLVIPPEDISPTKSPDLVKLEKEVFELRLKAMDLDACQHQILNLRAIVSEKDTLVHTLEKDLLEANAERIRLSSECETATSAFTDFKIKVADLQTRYILQDVHLEITKELYHDERIMYRQSLTNQHASNSLLRRKVMDFENFYSLDSDDDTTYPVLKHSMANPKPKPDLDPNVEYDVKVFLDEGDDPSEKSVVLKPEKPVEPQASGSEKSNPKRANRVGTNKEMSVKPDTPKGLQNKKSNSNDACASVKPIKGLDFNSSTFAVGETSQVKPNQPFNSTKPKFSKPSSGKGGKSISDKPYSNSHRALNAYARRKDGGKNVKPPRKDHQERNNTFTAFPKKHSPGRVGLGYAPPSVGFRSNMSVNRNRNLNDAFDTFRNDMCFMFDNFLRYGVSNSFNAPQSNVKSRKRRGRKRGKAKSSSSVESPPPKEKSEKGTAPTELSVSNPKEPIWQWAHTEANGGLWENHGSDVNDEDNNVILSARRNGNLYSTVFRSIPQTNPQFEALSNPRNAICLLAKASKEDSWLWHRRLCHQNFKDMNKLVSKRLVKGLPETRLSKDTLCPACEQGKMKRSSHPPKMDSNSKNPLDMIHMDLCGPTRTESLARKKYMLVLVDEFSRFTWLEFLRAKSDAADRIIAIIKRIQVFLGRRVKKLRSDNGTEFRNAKLQYFLEDVGISHNFSAVCTPQQNGVVERKNRTLVEAARSMMAHSGVPQSFWAEAVSTACYTHNRTLIVKRTGKIAYEMVEQRKPNIDYSRVFGCKCYVLNDRDDLGKFKPKSDKSIFIGYSHNSKAYRVFNKRT</sequence>
<protein>
    <recommendedName>
        <fullName evidence="2">Integrase catalytic domain-containing protein</fullName>
    </recommendedName>
</protein>
<dbReference type="PROSITE" id="PS50994">
    <property type="entry name" value="INTEGRASE"/>
    <property type="match status" value="1"/>
</dbReference>
<dbReference type="PANTHER" id="PTHR42648">
    <property type="entry name" value="TRANSPOSASE, PUTATIVE-RELATED"/>
    <property type="match status" value="1"/>
</dbReference>
<comment type="caution">
    <text evidence="3">The sequence shown here is derived from an EMBL/GenBank/DDBJ whole genome shotgun (WGS) entry which is preliminary data.</text>
</comment>
<dbReference type="InterPro" id="IPR039537">
    <property type="entry name" value="Retrotran_Ty1/copia-like"/>
</dbReference>
<feature type="compositionally biased region" description="Low complexity" evidence="1">
    <location>
        <begin position="34"/>
        <end position="49"/>
    </location>
</feature>
<dbReference type="InterPro" id="IPR057670">
    <property type="entry name" value="SH3_retrovirus"/>
</dbReference>
<feature type="compositionally biased region" description="Basic residues" evidence="1">
    <location>
        <begin position="510"/>
        <end position="522"/>
    </location>
</feature>
<feature type="compositionally biased region" description="Basic and acidic residues" evidence="1">
    <location>
        <begin position="418"/>
        <end position="436"/>
    </location>
</feature>
<feature type="domain" description="Integrase catalytic" evidence="2">
    <location>
        <begin position="686"/>
        <end position="852"/>
    </location>
</feature>
<dbReference type="GO" id="GO:0003676">
    <property type="term" value="F:nucleic acid binding"/>
    <property type="evidence" value="ECO:0007669"/>
    <property type="project" value="InterPro"/>
</dbReference>
<dbReference type="Pfam" id="PF25597">
    <property type="entry name" value="SH3_retrovirus"/>
    <property type="match status" value="1"/>
</dbReference>
<feature type="compositionally biased region" description="Polar residues" evidence="1">
    <location>
        <begin position="372"/>
        <end position="383"/>
    </location>
</feature>
<proteinExistence type="predicted"/>
<feature type="region of interest" description="Disordered" evidence="1">
    <location>
        <begin position="501"/>
        <end position="551"/>
    </location>
</feature>
<dbReference type="InterPro" id="IPR012337">
    <property type="entry name" value="RNaseH-like_sf"/>
</dbReference>
<dbReference type="Pfam" id="PF00665">
    <property type="entry name" value="rve"/>
    <property type="match status" value="1"/>
</dbReference>
<evidence type="ECO:0000259" key="2">
    <source>
        <dbReference type="PROSITE" id="PS50994"/>
    </source>
</evidence>
<organism evidence="3 4">
    <name type="scientific">Centaurea solstitialis</name>
    <name type="common">yellow star-thistle</name>
    <dbReference type="NCBI Taxonomy" id="347529"/>
    <lineage>
        <taxon>Eukaryota</taxon>
        <taxon>Viridiplantae</taxon>
        <taxon>Streptophyta</taxon>
        <taxon>Embryophyta</taxon>
        <taxon>Tracheophyta</taxon>
        <taxon>Spermatophyta</taxon>
        <taxon>Magnoliopsida</taxon>
        <taxon>eudicotyledons</taxon>
        <taxon>Gunneridae</taxon>
        <taxon>Pentapetalae</taxon>
        <taxon>asterids</taxon>
        <taxon>campanulids</taxon>
        <taxon>Asterales</taxon>
        <taxon>Asteraceae</taxon>
        <taxon>Carduoideae</taxon>
        <taxon>Cardueae</taxon>
        <taxon>Centaureinae</taxon>
        <taxon>Centaurea</taxon>
    </lineage>
</organism>
<dbReference type="InterPro" id="IPR025724">
    <property type="entry name" value="GAG-pre-integrase_dom"/>
</dbReference>
<accession>A0AA38SB47</accession>
<evidence type="ECO:0000313" key="4">
    <source>
        <dbReference type="Proteomes" id="UP001172457"/>
    </source>
</evidence>
<gene>
    <name evidence="3" type="ORF">OSB04_031816</name>
</gene>
<dbReference type="Proteomes" id="UP001172457">
    <property type="component" value="Chromosome 8"/>
</dbReference>
<dbReference type="GO" id="GO:0015074">
    <property type="term" value="P:DNA integration"/>
    <property type="evidence" value="ECO:0007669"/>
    <property type="project" value="InterPro"/>
</dbReference>
<feature type="region of interest" description="Disordered" evidence="1">
    <location>
        <begin position="291"/>
        <end position="353"/>
    </location>
</feature>
<dbReference type="SUPFAM" id="SSF53098">
    <property type="entry name" value="Ribonuclease H-like"/>
    <property type="match status" value="1"/>
</dbReference>
<keyword evidence="4" id="KW-1185">Reference proteome</keyword>
<reference evidence="3" key="1">
    <citation type="submission" date="2023-03" db="EMBL/GenBank/DDBJ databases">
        <title>Chromosome-scale reference genome and RAD-based genetic map of yellow starthistle (Centaurea solstitialis) reveal putative structural variation and QTLs associated with invader traits.</title>
        <authorList>
            <person name="Reatini B."/>
            <person name="Cang F.A."/>
            <person name="Jiang Q."/>
            <person name="Mckibben M.T.W."/>
            <person name="Barker M.S."/>
            <person name="Rieseberg L.H."/>
            <person name="Dlugosch K.M."/>
        </authorList>
    </citation>
    <scope>NUCLEOTIDE SEQUENCE</scope>
    <source>
        <strain evidence="3">CAN-66</strain>
        <tissue evidence="3">Leaf</tissue>
    </source>
</reference>
<name>A0AA38SB47_9ASTR</name>
<dbReference type="Pfam" id="PF13976">
    <property type="entry name" value="gag_pre-integrs"/>
    <property type="match status" value="1"/>
</dbReference>
<evidence type="ECO:0000313" key="3">
    <source>
        <dbReference type="EMBL" id="KAJ9539083.1"/>
    </source>
</evidence>
<dbReference type="InterPro" id="IPR036397">
    <property type="entry name" value="RNaseH_sf"/>
</dbReference>
<feature type="compositionally biased region" description="Low complexity" evidence="1">
    <location>
        <begin position="384"/>
        <end position="405"/>
    </location>
</feature>
<dbReference type="EMBL" id="JARYMX010000008">
    <property type="protein sequence ID" value="KAJ9539083.1"/>
    <property type="molecule type" value="Genomic_DNA"/>
</dbReference>
<dbReference type="PANTHER" id="PTHR42648:SF32">
    <property type="entry name" value="RIBONUCLEASE H-LIKE DOMAIN, GAG-PRE-INTEGRASE DOMAIN PROTEIN-RELATED"/>
    <property type="match status" value="1"/>
</dbReference>
<dbReference type="AlphaFoldDB" id="A0AA38SB47"/>